<keyword evidence="2" id="KW-1185">Reference proteome</keyword>
<organism evidence="1 2">
    <name type="scientific">Chryseobacterium defluvii</name>
    <dbReference type="NCBI Taxonomy" id="160396"/>
    <lineage>
        <taxon>Bacteria</taxon>
        <taxon>Pseudomonadati</taxon>
        <taxon>Bacteroidota</taxon>
        <taxon>Flavobacteriia</taxon>
        <taxon>Flavobacteriales</taxon>
        <taxon>Weeksellaceae</taxon>
        <taxon>Chryseobacterium group</taxon>
        <taxon>Chryseobacterium</taxon>
    </lineage>
</organism>
<comment type="caution">
    <text evidence="1">The sequence shown here is derived from an EMBL/GenBank/DDBJ whole genome shotgun (WGS) entry which is preliminary data.</text>
</comment>
<protein>
    <recommendedName>
        <fullName evidence="3">PH (Pleckstrin Homology) domain-containing protein</fullName>
    </recommendedName>
</protein>
<dbReference type="EMBL" id="JACHLE010000006">
    <property type="protein sequence ID" value="MBB4807953.1"/>
    <property type="molecule type" value="Genomic_DNA"/>
</dbReference>
<evidence type="ECO:0000313" key="1">
    <source>
        <dbReference type="EMBL" id="MBB4807953.1"/>
    </source>
</evidence>
<dbReference type="Proteomes" id="UP000592180">
    <property type="component" value="Unassembled WGS sequence"/>
</dbReference>
<name>A0A840KKA9_9FLAO</name>
<reference evidence="1 2" key="1">
    <citation type="submission" date="2020-08" db="EMBL/GenBank/DDBJ databases">
        <title>Functional genomics of gut bacteria from endangered species of beetles.</title>
        <authorList>
            <person name="Carlos-Shanley C."/>
        </authorList>
    </citation>
    <scope>NUCLEOTIDE SEQUENCE [LARGE SCALE GENOMIC DNA]</scope>
    <source>
        <strain evidence="1 2">S00151</strain>
    </source>
</reference>
<dbReference type="RefSeq" id="WP_184191372.1">
    <property type="nucleotide sequence ID" value="NZ_JACHLE010000006.1"/>
</dbReference>
<dbReference type="AlphaFoldDB" id="A0A840KKA9"/>
<accession>A0A840KKA9</accession>
<sequence length="140" mass="16252">MIRKTILTSIFKRKGGEGANTKLIKEHFNLFSKINYNIYENESPILLYFVYNELWILFTDARIVINENNQQINVCYDELIDVKPALAEEIKMGNKASDFTKLLLNLNNKSSIVIDVEKGSPYKGIYQMLHYISSSNKHEK</sequence>
<proteinExistence type="predicted"/>
<evidence type="ECO:0008006" key="3">
    <source>
        <dbReference type="Google" id="ProtNLM"/>
    </source>
</evidence>
<gene>
    <name evidence="1" type="ORF">HNP38_003293</name>
</gene>
<evidence type="ECO:0000313" key="2">
    <source>
        <dbReference type="Proteomes" id="UP000592180"/>
    </source>
</evidence>